<dbReference type="RefSeq" id="WP_155304303.1">
    <property type="nucleotide sequence ID" value="NZ_AP021875.1"/>
</dbReference>
<gene>
    <name evidence="6" type="ORF">DSCW_27920</name>
</gene>
<evidence type="ECO:0000256" key="3">
    <source>
        <dbReference type="ARBA" id="ARBA00023163"/>
    </source>
</evidence>
<keyword evidence="1" id="KW-0805">Transcription regulation</keyword>
<accession>A0A5K7Z3S6</accession>
<dbReference type="SUPFAM" id="SSF48498">
    <property type="entry name" value="Tetracyclin repressor-like, C-terminal domain"/>
    <property type="match status" value="1"/>
</dbReference>
<dbReference type="InterPro" id="IPR009057">
    <property type="entry name" value="Homeodomain-like_sf"/>
</dbReference>
<dbReference type="PANTHER" id="PTHR47506:SF3">
    <property type="entry name" value="HTH-TYPE TRANSCRIPTIONAL REGULATOR LMRA"/>
    <property type="match status" value="1"/>
</dbReference>
<evidence type="ECO:0000256" key="1">
    <source>
        <dbReference type="ARBA" id="ARBA00023015"/>
    </source>
</evidence>
<name>A0A5K7Z3S6_9BACT</name>
<dbReference type="Pfam" id="PF00440">
    <property type="entry name" value="TetR_N"/>
    <property type="match status" value="1"/>
</dbReference>
<dbReference type="InterPro" id="IPR001647">
    <property type="entry name" value="HTH_TetR"/>
</dbReference>
<keyword evidence="7" id="KW-1185">Reference proteome</keyword>
<evidence type="ECO:0000259" key="4">
    <source>
        <dbReference type="Pfam" id="PF00440"/>
    </source>
</evidence>
<dbReference type="GO" id="GO:0003677">
    <property type="term" value="F:DNA binding"/>
    <property type="evidence" value="ECO:0007669"/>
    <property type="project" value="UniProtKB-KW"/>
</dbReference>
<protein>
    <submittedName>
        <fullName evidence="6">TetR family transcriptional regulator</fullName>
    </submittedName>
</protein>
<dbReference type="OrthoDB" id="9793734at2"/>
<sequence>MKSDHVKMDTRKRLIVAMADLLQRKGLHGFGLSEVLAQAQAPKGVLYYHFPGGKVELAIVAIQAAVNNLLSTIEQLKTTKTDVVQVLHTFFSLAQNQLEKSGFERGCPLAAVALESTSADQALRQALSEGFRIIRSVITDLLSETGMPTERAIWLSTLIVSAYEGALLQSRIAASVTPVSETIDILLELIQQEIETNQKTR</sequence>
<dbReference type="InterPro" id="IPR054156">
    <property type="entry name" value="YxaF_TetR_C"/>
</dbReference>
<evidence type="ECO:0000313" key="6">
    <source>
        <dbReference type="EMBL" id="BBO75375.1"/>
    </source>
</evidence>
<dbReference type="PANTHER" id="PTHR47506">
    <property type="entry name" value="TRANSCRIPTIONAL REGULATORY PROTEIN"/>
    <property type="match status" value="1"/>
</dbReference>
<dbReference type="EMBL" id="AP021875">
    <property type="protein sequence ID" value="BBO75375.1"/>
    <property type="molecule type" value="Genomic_DNA"/>
</dbReference>
<evidence type="ECO:0000313" key="7">
    <source>
        <dbReference type="Proteomes" id="UP000427769"/>
    </source>
</evidence>
<reference evidence="6 7" key="1">
    <citation type="submission" date="2019-11" db="EMBL/GenBank/DDBJ databases">
        <title>Comparative genomics of hydrocarbon-degrading Desulfosarcina strains.</title>
        <authorList>
            <person name="Watanabe M."/>
            <person name="Kojima H."/>
            <person name="Fukui M."/>
        </authorList>
    </citation>
    <scope>NUCLEOTIDE SEQUENCE [LARGE SCALE GENOMIC DNA]</scope>
    <source>
        <strain evidence="6 7">PP31</strain>
    </source>
</reference>
<dbReference type="AlphaFoldDB" id="A0A5K7Z3S6"/>
<dbReference type="Gene3D" id="1.10.357.10">
    <property type="entry name" value="Tetracycline Repressor, domain 2"/>
    <property type="match status" value="1"/>
</dbReference>
<evidence type="ECO:0000256" key="2">
    <source>
        <dbReference type="ARBA" id="ARBA00023125"/>
    </source>
</evidence>
<dbReference type="InterPro" id="IPR036271">
    <property type="entry name" value="Tet_transcr_reg_TetR-rel_C_sf"/>
</dbReference>
<dbReference type="Pfam" id="PF21993">
    <property type="entry name" value="TetR_C_13_2"/>
    <property type="match status" value="1"/>
</dbReference>
<dbReference type="SUPFAM" id="SSF46689">
    <property type="entry name" value="Homeodomain-like"/>
    <property type="match status" value="1"/>
</dbReference>
<evidence type="ECO:0000259" key="5">
    <source>
        <dbReference type="Pfam" id="PF21993"/>
    </source>
</evidence>
<organism evidence="6 7">
    <name type="scientific">Desulfosarcina widdelii</name>
    <dbReference type="NCBI Taxonomy" id="947919"/>
    <lineage>
        <taxon>Bacteria</taxon>
        <taxon>Pseudomonadati</taxon>
        <taxon>Thermodesulfobacteriota</taxon>
        <taxon>Desulfobacteria</taxon>
        <taxon>Desulfobacterales</taxon>
        <taxon>Desulfosarcinaceae</taxon>
        <taxon>Desulfosarcina</taxon>
    </lineage>
</organism>
<proteinExistence type="predicted"/>
<dbReference type="KEGG" id="dwd:DSCW_27920"/>
<feature type="domain" description="HTH tetR-type" evidence="4">
    <location>
        <begin position="15"/>
        <end position="57"/>
    </location>
</feature>
<feature type="domain" description="Transcriptional regulator LmrA/YxaF-like C-terminal" evidence="5">
    <location>
        <begin position="84"/>
        <end position="180"/>
    </location>
</feature>
<keyword evidence="2" id="KW-0238">DNA-binding</keyword>
<dbReference type="Proteomes" id="UP000427769">
    <property type="component" value="Chromosome"/>
</dbReference>
<keyword evidence="3" id="KW-0804">Transcription</keyword>